<evidence type="ECO:0000313" key="3">
    <source>
        <dbReference type="Proteomes" id="UP000603457"/>
    </source>
</evidence>
<gene>
    <name evidence="2" type="ORF">H6G74_12275</name>
</gene>
<protein>
    <submittedName>
        <fullName evidence="2">Uncharacterized protein</fullName>
    </submittedName>
</protein>
<accession>A0ABR8FUP9</accession>
<feature type="transmembrane region" description="Helical" evidence="1">
    <location>
        <begin position="79"/>
        <end position="98"/>
    </location>
</feature>
<name>A0ABR8FUP9_9NOSO</name>
<feature type="transmembrane region" description="Helical" evidence="1">
    <location>
        <begin position="6"/>
        <end position="28"/>
    </location>
</feature>
<comment type="caution">
    <text evidence="2">The sequence shown here is derived from an EMBL/GenBank/DDBJ whole genome shotgun (WGS) entry which is preliminary data.</text>
</comment>
<proteinExistence type="predicted"/>
<feature type="transmembrane region" description="Helical" evidence="1">
    <location>
        <begin position="49"/>
        <end position="67"/>
    </location>
</feature>
<evidence type="ECO:0000256" key="1">
    <source>
        <dbReference type="SAM" id="Phobius"/>
    </source>
</evidence>
<organism evidence="2 3">
    <name type="scientific">Nostoc spongiaeforme FACHB-130</name>
    <dbReference type="NCBI Taxonomy" id="1357510"/>
    <lineage>
        <taxon>Bacteria</taxon>
        <taxon>Bacillati</taxon>
        <taxon>Cyanobacteriota</taxon>
        <taxon>Cyanophyceae</taxon>
        <taxon>Nostocales</taxon>
        <taxon>Nostocaceae</taxon>
        <taxon>Nostoc</taxon>
    </lineage>
</organism>
<sequence length="147" mass="17298">MLIQNLSQTFPAILGFMIGFIWLIYTLLKSLYKISLIQILFNFFSTKKVVIPALSTLFLPFLFMYFYQEIPTLIDRWKLRDFVGILGAVVGAVLGFFISEFRQWKTEGQQINAVRKMLNIEINHNLMLLNEFKSKANADKNNIWFFR</sequence>
<reference evidence="2 3" key="1">
    <citation type="journal article" date="2020" name="ISME J.">
        <title>Comparative genomics reveals insights into cyanobacterial evolution and habitat adaptation.</title>
        <authorList>
            <person name="Chen M.Y."/>
            <person name="Teng W.K."/>
            <person name="Zhao L."/>
            <person name="Hu C.X."/>
            <person name="Zhou Y.K."/>
            <person name="Han B.P."/>
            <person name="Song L.R."/>
            <person name="Shu W.S."/>
        </authorList>
    </citation>
    <scope>NUCLEOTIDE SEQUENCE [LARGE SCALE GENOMIC DNA]</scope>
    <source>
        <strain evidence="2 3">FACHB-130</strain>
    </source>
</reference>
<dbReference type="Proteomes" id="UP000603457">
    <property type="component" value="Unassembled WGS sequence"/>
</dbReference>
<dbReference type="EMBL" id="JACJTB010000013">
    <property type="protein sequence ID" value="MBD2595103.1"/>
    <property type="molecule type" value="Genomic_DNA"/>
</dbReference>
<dbReference type="RefSeq" id="WP_190967928.1">
    <property type="nucleotide sequence ID" value="NZ_JACJTB010000013.1"/>
</dbReference>
<keyword evidence="1" id="KW-0812">Transmembrane</keyword>
<keyword evidence="1" id="KW-0472">Membrane</keyword>
<keyword evidence="1" id="KW-1133">Transmembrane helix</keyword>
<keyword evidence="3" id="KW-1185">Reference proteome</keyword>
<evidence type="ECO:0000313" key="2">
    <source>
        <dbReference type="EMBL" id="MBD2595103.1"/>
    </source>
</evidence>